<dbReference type="Pfam" id="PF06114">
    <property type="entry name" value="Peptidase_M78"/>
    <property type="match status" value="1"/>
</dbReference>
<dbReference type="Proteomes" id="UP000640335">
    <property type="component" value="Unassembled WGS sequence"/>
</dbReference>
<reference evidence="2 3" key="1">
    <citation type="submission" date="2020-08" db="EMBL/GenBank/DDBJ databases">
        <title>A Genomic Blueprint of the Chicken Gut Microbiome.</title>
        <authorList>
            <person name="Gilroy R."/>
            <person name="Ravi A."/>
            <person name="Getino M."/>
            <person name="Pursley I."/>
            <person name="Horton D.L."/>
            <person name="Alikhan N.-F."/>
            <person name="Baker D."/>
            <person name="Gharbi K."/>
            <person name="Hall N."/>
            <person name="Watson M."/>
            <person name="Adriaenssens E.M."/>
            <person name="Foster-Nyarko E."/>
            <person name="Jarju S."/>
            <person name="Secka A."/>
            <person name="Antonio M."/>
            <person name="Oren A."/>
            <person name="Chaudhuri R."/>
            <person name="La Ragione R.M."/>
            <person name="Hildebrand F."/>
            <person name="Pallen M.J."/>
        </authorList>
    </citation>
    <scope>NUCLEOTIDE SEQUENCE [LARGE SCALE GENOMIC DNA]</scope>
    <source>
        <strain evidence="2 3">Sa3CUN1</strain>
    </source>
</reference>
<keyword evidence="3" id="KW-1185">Reference proteome</keyword>
<comment type="caution">
    <text evidence="2">The sequence shown here is derived from an EMBL/GenBank/DDBJ whole genome shotgun (WGS) entry which is preliminary data.</text>
</comment>
<evidence type="ECO:0000313" key="2">
    <source>
        <dbReference type="EMBL" id="MBD7914246.1"/>
    </source>
</evidence>
<name>A0ABR8Q1E8_9CLOT</name>
<gene>
    <name evidence="2" type="ORF">H9660_03715</name>
</gene>
<sequence>MTYDELLIEADRLGVIVKEANLKTRDGHCKGNKIAIHKSLSNYEKSCVLAEELGHYFYTVGDIRNQRNINNRKQEMIARRWGYNKKIGLIGLIRAFEHGCKNKYEIAEFLNVTIEYLNEALEYYTSKYGIMYRVDDYLIYFSPNLWIGKAFN</sequence>
<evidence type="ECO:0000259" key="1">
    <source>
        <dbReference type="Pfam" id="PF06114"/>
    </source>
</evidence>
<proteinExistence type="predicted"/>
<accession>A0ABR8Q1E8</accession>
<dbReference type="InterPro" id="IPR010359">
    <property type="entry name" value="IrrE_HExxH"/>
</dbReference>
<dbReference type="EMBL" id="JACSQZ010000008">
    <property type="protein sequence ID" value="MBD7914246.1"/>
    <property type="molecule type" value="Genomic_DNA"/>
</dbReference>
<protein>
    <recommendedName>
        <fullName evidence="1">IrrE N-terminal-like domain-containing protein</fullName>
    </recommendedName>
</protein>
<evidence type="ECO:0000313" key="3">
    <source>
        <dbReference type="Proteomes" id="UP000640335"/>
    </source>
</evidence>
<feature type="domain" description="IrrE N-terminal-like" evidence="1">
    <location>
        <begin position="15"/>
        <end position="121"/>
    </location>
</feature>
<organism evidence="2 3">
    <name type="scientific">Clostridium gallinarum</name>
    <dbReference type="NCBI Taxonomy" id="2762246"/>
    <lineage>
        <taxon>Bacteria</taxon>
        <taxon>Bacillati</taxon>
        <taxon>Bacillota</taxon>
        <taxon>Clostridia</taxon>
        <taxon>Eubacteriales</taxon>
        <taxon>Clostridiaceae</taxon>
        <taxon>Clostridium</taxon>
    </lineage>
</organism>